<dbReference type="Proteomes" id="UP000001555">
    <property type="component" value="Unassembled WGS sequence"/>
</dbReference>
<evidence type="ECO:0000313" key="6">
    <source>
        <dbReference type="Proteomes" id="UP000001555"/>
    </source>
</evidence>
<dbReference type="HOGENOM" id="CLU_1497882_0_0_1"/>
<accession>B7QBD8</accession>
<dbReference type="GO" id="GO:0004222">
    <property type="term" value="F:metalloendopeptidase activity"/>
    <property type="evidence" value="ECO:0007669"/>
    <property type="project" value="InterPro"/>
</dbReference>
<keyword evidence="6" id="KW-1185">Reference proteome</keyword>
<dbReference type="EMBL" id="ABJB010884655">
    <property type="status" value="NOT_ANNOTATED_CDS"/>
    <property type="molecule type" value="Genomic_DNA"/>
</dbReference>
<feature type="active site" evidence="1">
    <location>
        <position position="61"/>
    </location>
</feature>
<evidence type="ECO:0000259" key="2">
    <source>
        <dbReference type="PROSITE" id="PS50214"/>
    </source>
</evidence>
<proteinExistence type="predicted"/>
<dbReference type="PANTHER" id="PTHR45702:SF2">
    <property type="entry name" value="KUZBANIAN, ISOFORM A"/>
    <property type="match status" value="1"/>
</dbReference>
<organism>
    <name type="scientific">Ixodes scapularis</name>
    <name type="common">Black-legged tick</name>
    <name type="synonym">Deer tick</name>
    <dbReference type="NCBI Taxonomy" id="6945"/>
    <lineage>
        <taxon>Eukaryota</taxon>
        <taxon>Metazoa</taxon>
        <taxon>Ecdysozoa</taxon>
        <taxon>Arthropoda</taxon>
        <taxon>Chelicerata</taxon>
        <taxon>Arachnida</taxon>
        <taxon>Acari</taxon>
        <taxon>Parasitiformes</taxon>
        <taxon>Ixodida</taxon>
        <taxon>Ixodoidea</taxon>
        <taxon>Ixodidae</taxon>
        <taxon>Ixodinae</taxon>
        <taxon>Ixodes</taxon>
    </lineage>
</organism>
<feature type="binding site" evidence="1">
    <location>
        <position position="70"/>
    </location>
    <ligand>
        <name>Zn(2+)</name>
        <dbReference type="ChEBI" id="CHEBI:29105"/>
        <note>catalytic</note>
    </ligand>
</feature>
<dbReference type="OrthoDB" id="6485396at2759"/>
<feature type="domain" description="Peptidase M12B" evidence="3">
    <location>
        <begin position="1"/>
        <end position="116"/>
    </location>
</feature>
<dbReference type="InterPro" id="IPR024079">
    <property type="entry name" value="MetalloPept_cat_dom_sf"/>
</dbReference>
<dbReference type="SUPFAM" id="SSF55486">
    <property type="entry name" value="Metalloproteases ('zincins'), catalytic domain"/>
    <property type="match status" value="1"/>
</dbReference>
<comment type="caution">
    <text evidence="1">Lacks conserved residue(s) required for the propagation of feature annotation.</text>
</comment>
<gene>
    <name evidence="4" type="ORF">IscW_ISCW012617</name>
</gene>
<protein>
    <recommendedName>
        <fullName evidence="7">Disintegrin and metalloproteinase domain-containing protein 10</fullName>
    </recommendedName>
</protein>
<dbReference type="PROSITE" id="PS50215">
    <property type="entry name" value="ADAM_MEPRO"/>
    <property type="match status" value="1"/>
</dbReference>
<dbReference type="EnsemblMetazoa" id="ISCW012617-RA">
    <property type="protein sequence ID" value="ISCW012617-PA"/>
    <property type="gene ID" value="ISCW012617"/>
</dbReference>
<dbReference type="EMBL" id="ABJB011132405">
    <property type="status" value="NOT_ANNOTATED_CDS"/>
    <property type="molecule type" value="Genomic_DNA"/>
</dbReference>
<dbReference type="GO" id="GO:0046872">
    <property type="term" value="F:metal ion binding"/>
    <property type="evidence" value="ECO:0007669"/>
    <property type="project" value="UniProtKB-KW"/>
</dbReference>
<keyword evidence="1" id="KW-0862">Zinc</keyword>
<feature type="domain" description="Disintegrin" evidence="2">
    <location>
        <begin position="133"/>
        <end position="180"/>
    </location>
</feature>
<dbReference type="GO" id="GO:0006508">
    <property type="term" value="P:proteolysis"/>
    <property type="evidence" value="ECO:0007669"/>
    <property type="project" value="InterPro"/>
</dbReference>
<evidence type="ECO:0008006" key="7">
    <source>
        <dbReference type="Google" id="ProtNLM"/>
    </source>
</evidence>
<evidence type="ECO:0000313" key="5">
    <source>
        <dbReference type="EnsemblMetazoa" id="ISCW012617-PA"/>
    </source>
</evidence>
<dbReference type="VEuPathDB" id="VectorBase:ISCP_026367"/>
<dbReference type="PROSITE" id="PS50214">
    <property type="entry name" value="DISINTEGRIN_2"/>
    <property type="match status" value="1"/>
</dbReference>
<dbReference type="Gene3D" id="3.40.390.10">
    <property type="entry name" value="Collagenase (Catalytic Domain)"/>
    <property type="match status" value="1"/>
</dbReference>
<dbReference type="VEuPathDB" id="VectorBase:ISCW012617"/>
<dbReference type="InterPro" id="IPR036436">
    <property type="entry name" value="Disintegrin_dom_sf"/>
</dbReference>
<dbReference type="AlphaFoldDB" id="B7QBD8"/>
<dbReference type="EMBL" id="DS900801">
    <property type="protein sequence ID" value="EEC16160.1"/>
    <property type="molecule type" value="Genomic_DNA"/>
</dbReference>
<evidence type="ECO:0000256" key="1">
    <source>
        <dbReference type="PROSITE-ProRule" id="PRU00276"/>
    </source>
</evidence>
<feature type="binding site" evidence="1">
    <location>
        <position position="64"/>
    </location>
    <ligand>
        <name>Zn(2+)</name>
        <dbReference type="ChEBI" id="CHEBI:29105"/>
        <note>catalytic</note>
    </ligand>
</feature>
<dbReference type="VEuPathDB" id="VectorBase:ISCI012617"/>
<reference evidence="4 6" key="1">
    <citation type="submission" date="2008-03" db="EMBL/GenBank/DDBJ databases">
        <title>Annotation of Ixodes scapularis.</title>
        <authorList>
            <consortium name="Ixodes scapularis Genome Project Consortium"/>
            <person name="Caler E."/>
            <person name="Hannick L.I."/>
            <person name="Bidwell S."/>
            <person name="Joardar V."/>
            <person name="Thiagarajan M."/>
            <person name="Amedeo P."/>
            <person name="Galinsky K.J."/>
            <person name="Schobel S."/>
            <person name="Inman J."/>
            <person name="Hostetler J."/>
            <person name="Miller J."/>
            <person name="Hammond M."/>
            <person name="Megy K."/>
            <person name="Lawson D."/>
            <person name="Kodira C."/>
            <person name="Sutton G."/>
            <person name="Meyer J."/>
            <person name="Hill C.A."/>
            <person name="Birren B."/>
            <person name="Nene V."/>
            <person name="Collins F."/>
            <person name="Alarcon-Chaidez F."/>
            <person name="Wikel S."/>
            <person name="Strausberg R."/>
        </authorList>
    </citation>
    <scope>NUCLEOTIDE SEQUENCE [LARGE SCALE GENOMIC DNA]</scope>
    <source>
        <strain evidence="6">Wikel</strain>
        <strain evidence="4">Wikel colony</strain>
    </source>
</reference>
<sequence>MYDTAPAGNSGGICEKFQHGASVELASEYVGRLSLNTGIVTFINQNVQVPQRITEITFSHEMGHNFGSPHDFPAECTPANGDGKYIMYASATQGTLPNNRKFSPCSVRNISLVLEQVFMTDGHRTNCFQELRGPFCGNSIRDGDEECDCGYEPEDCQDSCCYSRGNARKSCKLKSHAVCR</sequence>
<feature type="binding site" evidence="1">
    <location>
        <position position="60"/>
    </location>
    <ligand>
        <name>Zn(2+)</name>
        <dbReference type="ChEBI" id="CHEBI:29105"/>
        <note>catalytic</note>
    </ligand>
</feature>
<dbReference type="Pfam" id="PF13574">
    <property type="entry name" value="Reprolysin_2"/>
    <property type="match status" value="1"/>
</dbReference>
<reference evidence="5" key="2">
    <citation type="submission" date="2020-05" db="UniProtKB">
        <authorList>
            <consortium name="EnsemblMetazoa"/>
        </authorList>
    </citation>
    <scope>IDENTIFICATION</scope>
    <source>
        <strain evidence="5">wikel</strain>
    </source>
</reference>
<dbReference type="InterPro" id="IPR051489">
    <property type="entry name" value="ADAM_Metalloproteinase"/>
</dbReference>
<evidence type="ECO:0000259" key="3">
    <source>
        <dbReference type="PROSITE" id="PS50215"/>
    </source>
</evidence>
<keyword evidence="1" id="KW-0479">Metal-binding</keyword>
<evidence type="ECO:0000313" key="4">
    <source>
        <dbReference type="EMBL" id="EEC16160.1"/>
    </source>
</evidence>
<dbReference type="InParanoid" id="B7QBD8"/>
<dbReference type="InterPro" id="IPR001762">
    <property type="entry name" value="Disintegrin_dom"/>
</dbReference>
<dbReference type="PANTHER" id="PTHR45702">
    <property type="entry name" value="ADAM10/ADAM17 METALLOPEPTIDASE FAMILY MEMBER"/>
    <property type="match status" value="1"/>
</dbReference>
<name>B7QBD8_IXOSC</name>
<dbReference type="Gene3D" id="4.10.70.10">
    <property type="entry name" value="Disintegrin domain"/>
    <property type="match status" value="1"/>
</dbReference>
<dbReference type="MEROPS" id="M12.211"/>
<dbReference type="InterPro" id="IPR001590">
    <property type="entry name" value="Peptidase_M12B"/>
</dbReference>
<dbReference type="PaxDb" id="6945-B7QBD8"/>